<keyword evidence="2" id="KW-0479">Metal-binding</keyword>
<comment type="similarity">
    <text evidence="4">Belongs to the cytochrome b5 family.</text>
</comment>
<dbReference type="GO" id="GO:0020037">
    <property type="term" value="F:heme binding"/>
    <property type="evidence" value="ECO:0007669"/>
    <property type="project" value="TreeGrafter"/>
</dbReference>
<dbReference type="Proteomes" id="UP000011518">
    <property type="component" value="Unassembled WGS sequence"/>
</dbReference>
<dbReference type="InterPro" id="IPR036400">
    <property type="entry name" value="Cyt_B5-like_heme/steroid_sf"/>
</dbReference>
<dbReference type="GO" id="GO:0005789">
    <property type="term" value="C:endoplasmic reticulum membrane"/>
    <property type="evidence" value="ECO:0007669"/>
    <property type="project" value="TreeGrafter"/>
</dbReference>
<dbReference type="Pfam" id="PF00173">
    <property type="entry name" value="Cyt-b5"/>
    <property type="match status" value="1"/>
</dbReference>
<dbReference type="InParanoid" id="L9KJC6"/>
<dbReference type="InterPro" id="IPR001199">
    <property type="entry name" value="Cyt_B5-like_heme/steroid-bd"/>
</dbReference>
<proteinExistence type="inferred from homology"/>
<dbReference type="AlphaFoldDB" id="L9KJC6"/>
<evidence type="ECO:0000259" key="5">
    <source>
        <dbReference type="PROSITE" id="PS50255"/>
    </source>
</evidence>
<keyword evidence="3" id="KW-0408">Iron</keyword>
<sequence length="116" mass="13269">MAQQWDKAVKHYALEEIQKHNHSQSSWGILHHKVYDSTRFLEEHPDAQELSKTYITGELHPDDRAKITKPPETLMTTRVKVQLVEQSAAPCRLGLAVALMYCFYVAEGLVPSRKPV</sequence>
<reference evidence="7" key="1">
    <citation type="submission" date="2012-07" db="EMBL/GenBank/DDBJ databases">
        <title>Genome of the Chinese tree shrew, a rising model animal genetically related to primates.</title>
        <authorList>
            <person name="Zhang G."/>
            <person name="Fan Y."/>
            <person name="Yao Y."/>
            <person name="Huang Z."/>
        </authorList>
    </citation>
    <scope>NUCLEOTIDE SEQUENCE [LARGE SCALE GENOMIC DNA]</scope>
</reference>
<organism evidence="6 7">
    <name type="scientific">Tupaia chinensis</name>
    <name type="common">Chinese tree shrew</name>
    <name type="synonym">Tupaia belangeri chinensis</name>
    <dbReference type="NCBI Taxonomy" id="246437"/>
    <lineage>
        <taxon>Eukaryota</taxon>
        <taxon>Metazoa</taxon>
        <taxon>Chordata</taxon>
        <taxon>Craniata</taxon>
        <taxon>Vertebrata</taxon>
        <taxon>Euteleostomi</taxon>
        <taxon>Mammalia</taxon>
        <taxon>Eutheria</taxon>
        <taxon>Euarchontoglires</taxon>
        <taxon>Scandentia</taxon>
        <taxon>Tupaiidae</taxon>
        <taxon>Tupaia</taxon>
    </lineage>
</organism>
<accession>L9KJC6</accession>
<evidence type="ECO:0000256" key="2">
    <source>
        <dbReference type="ARBA" id="ARBA00022723"/>
    </source>
</evidence>
<evidence type="ECO:0000313" key="6">
    <source>
        <dbReference type="EMBL" id="ELW62579.1"/>
    </source>
</evidence>
<evidence type="ECO:0000256" key="1">
    <source>
        <dbReference type="ARBA" id="ARBA00022617"/>
    </source>
</evidence>
<gene>
    <name evidence="6" type="ORF">TREES_T100007796</name>
</gene>
<dbReference type="PANTHER" id="PTHR19359:SF154">
    <property type="entry name" value="CYTOCHROME B5"/>
    <property type="match status" value="1"/>
</dbReference>
<dbReference type="GO" id="GO:0046872">
    <property type="term" value="F:metal ion binding"/>
    <property type="evidence" value="ECO:0007669"/>
    <property type="project" value="UniProtKB-KW"/>
</dbReference>
<keyword evidence="7" id="KW-1185">Reference proteome</keyword>
<name>L9KJC6_TUPCH</name>
<dbReference type="PANTHER" id="PTHR19359">
    <property type="entry name" value="CYTOCHROME B5"/>
    <property type="match status" value="1"/>
</dbReference>
<dbReference type="STRING" id="246437.L9KJC6"/>
<evidence type="ECO:0000256" key="4">
    <source>
        <dbReference type="ARBA" id="ARBA00038168"/>
    </source>
</evidence>
<dbReference type="PROSITE" id="PS50255">
    <property type="entry name" value="CYTOCHROME_B5_2"/>
    <property type="match status" value="1"/>
</dbReference>
<dbReference type="SUPFAM" id="SSF55856">
    <property type="entry name" value="Cytochrome b5-like heme/steroid binding domain"/>
    <property type="match status" value="1"/>
</dbReference>
<evidence type="ECO:0000256" key="3">
    <source>
        <dbReference type="ARBA" id="ARBA00023004"/>
    </source>
</evidence>
<feature type="domain" description="Cytochrome b5 heme-binding" evidence="5">
    <location>
        <begin position="9"/>
        <end position="49"/>
    </location>
</feature>
<dbReference type="Gene3D" id="3.10.120.10">
    <property type="entry name" value="Cytochrome b5-like heme/steroid binding domain"/>
    <property type="match status" value="1"/>
</dbReference>
<evidence type="ECO:0000313" key="7">
    <source>
        <dbReference type="Proteomes" id="UP000011518"/>
    </source>
</evidence>
<dbReference type="EMBL" id="KB320809">
    <property type="protein sequence ID" value="ELW62579.1"/>
    <property type="molecule type" value="Genomic_DNA"/>
</dbReference>
<reference evidence="7" key="2">
    <citation type="journal article" date="2013" name="Nat. Commun.">
        <title>Genome of the Chinese tree shrew.</title>
        <authorList>
            <person name="Fan Y."/>
            <person name="Huang Z.Y."/>
            <person name="Cao C.C."/>
            <person name="Chen C.S."/>
            <person name="Chen Y.X."/>
            <person name="Fan D.D."/>
            <person name="He J."/>
            <person name="Hou H.L."/>
            <person name="Hu L."/>
            <person name="Hu X.T."/>
            <person name="Jiang X.T."/>
            <person name="Lai R."/>
            <person name="Lang Y.S."/>
            <person name="Liang B."/>
            <person name="Liao S.G."/>
            <person name="Mu D."/>
            <person name="Ma Y.Y."/>
            <person name="Niu Y.Y."/>
            <person name="Sun X.Q."/>
            <person name="Xia J.Q."/>
            <person name="Xiao J."/>
            <person name="Xiong Z.Q."/>
            <person name="Xu L."/>
            <person name="Yang L."/>
            <person name="Zhang Y."/>
            <person name="Zhao W."/>
            <person name="Zhao X.D."/>
            <person name="Zheng Y.T."/>
            <person name="Zhou J.M."/>
            <person name="Zhu Y.B."/>
            <person name="Zhang G.J."/>
            <person name="Wang J."/>
            <person name="Yao Y.G."/>
        </authorList>
    </citation>
    <scope>NUCLEOTIDE SEQUENCE [LARGE SCALE GENOMIC DNA]</scope>
</reference>
<protein>
    <submittedName>
        <fullName evidence="6">Cytochrome b5</fullName>
    </submittedName>
</protein>
<dbReference type="InterPro" id="IPR050668">
    <property type="entry name" value="Cytochrome_b5"/>
</dbReference>
<keyword evidence="1" id="KW-0349">Heme</keyword>